<comment type="caution">
    <text evidence="3">The sequence shown here is derived from an EMBL/GenBank/DDBJ whole genome shotgun (WGS) entry which is preliminary data.</text>
</comment>
<sequence length="226" mass="24378">MIHRSIRLTALFAAATLGIAASPPHPNWNATVGTGAQGAYTLGNPAAKVKLTEYVSYTCPHCGHFHKEADPRLRLTYVPQGKVSVTVQQVLRNPVDLTIAMLTNCGDPKGFFPRHNAFMGAQDQWLGKLETFTSAQTSRWSNGEVPTRLRAIASDLDFYAIMARFGRSRPQVDVCLADGAVMKRVTSQTEAASAAGVQGTPSFAINGELQDAHDWASLAPLIDAKL</sequence>
<name>A0A7W6G0I0_9SPHN</name>
<dbReference type="AlphaFoldDB" id="A0A7W6G0I0"/>
<gene>
    <name evidence="3" type="ORF">GGR39_002898</name>
</gene>
<evidence type="ECO:0000259" key="2">
    <source>
        <dbReference type="Pfam" id="PF13462"/>
    </source>
</evidence>
<dbReference type="InterPro" id="IPR012336">
    <property type="entry name" value="Thioredoxin-like_fold"/>
</dbReference>
<dbReference type="Proteomes" id="UP000561459">
    <property type="component" value="Unassembled WGS sequence"/>
</dbReference>
<dbReference type="InterPro" id="IPR036249">
    <property type="entry name" value="Thioredoxin-like_sf"/>
</dbReference>
<dbReference type="EMBL" id="JACIDY010000008">
    <property type="protein sequence ID" value="MBB3941222.1"/>
    <property type="molecule type" value="Genomic_DNA"/>
</dbReference>
<dbReference type="Gene3D" id="1.10.40.110">
    <property type="match status" value="1"/>
</dbReference>
<protein>
    <submittedName>
        <fullName evidence="3">Protein-disulfide isomerase</fullName>
    </submittedName>
</protein>
<proteinExistence type="predicted"/>
<organism evidence="3 4">
    <name type="scientific">Novosphingobium fluoreni</name>
    <dbReference type="NCBI Taxonomy" id="1391222"/>
    <lineage>
        <taxon>Bacteria</taxon>
        <taxon>Pseudomonadati</taxon>
        <taxon>Pseudomonadota</taxon>
        <taxon>Alphaproteobacteria</taxon>
        <taxon>Sphingomonadales</taxon>
        <taxon>Sphingomonadaceae</taxon>
        <taxon>Novosphingobium</taxon>
    </lineage>
</organism>
<dbReference type="SUPFAM" id="SSF52833">
    <property type="entry name" value="Thioredoxin-like"/>
    <property type="match status" value="1"/>
</dbReference>
<feature type="signal peptide" evidence="1">
    <location>
        <begin position="1"/>
        <end position="20"/>
    </location>
</feature>
<dbReference type="RefSeq" id="WP_183617907.1">
    <property type="nucleotide sequence ID" value="NZ_JACIDY010000008.1"/>
</dbReference>
<accession>A0A7W6G0I0</accession>
<keyword evidence="1" id="KW-0732">Signal</keyword>
<reference evidence="3 4" key="1">
    <citation type="submission" date="2020-08" db="EMBL/GenBank/DDBJ databases">
        <title>Genomic Encyclopedia of Type Strains, Phase IV (KMG-IV): sequencing the most valuable type-strain genomes for metagenomic binning, comparative biology and taxonomic classification.</title>
        <authorList>
            <person name="Goeker M."/>
        </authorList>
    </citation>
    <scope>NUCLEOTIDE SEQUENCE [LARGE SCALE GENOMIC DNA]</scope>
    <source>
        <strain evidence="3 4">DSM 27568</strain>
    </source>
</reference>
<dbReference type="Pfam" id="PF13462">
    <property type="entry name" value="Thioredoxin_4"/>
    <property type="match status" value="1"/>
</dbReference>
<evidence type="ECO:0000256" key="1">
    <source>
        <dbReference type="SAM" id="SignalP"/>
    </source>
</evidence>
<evidence type="ECO:0000313" key="3">
    <source>
        <dbReference type="EMBL" id="MBB3941222.1"/>
    </source>
</evidence>
<evidence type="ECO:0000313" key="4">
    <source>
        <dbReference type="Proteomes" id="UP000561459"/>
    </source>
</evidence>
<feature type="domain" description="Thioredoxin-like fold" evidence="2">
    <location>
        <begin position="40"/>
        <end position="224"/>
    </location>
</feature>
<dbReference type="GO" id="GO:0016853">
    <property type="term" value="F:isomerase activity"/>
    <property type="evidence" value="ECO:0007669"/>
    <property type="project" value="UniProtKB-KW"/>
</dbReference>
<dbReference type="Gene3D" id="3.40.30.10">
    <property type="entry name" value="Glutaredoxin"/>
    <property type="match status" value="1"/>
</dbReference>
<keyword evidence="4" id="KW-1185">Reference proteome</keyword>
<keyword evidence="3" id="KW-0413">Isomerase</keyword>
<feature type="chain" id="PRO_5031567777" evidence="1">
    <location>
        <begin position="21"/>
        <end position="226"/>
    </location>
</feature>